<dbReference type="Pfam" id="PF00106">
    <property type="entry name" value="adh_short"/>
    <property type="match status" value="1"/>
</dbReference>
<name>A0ABW6RT34_9NOCA</name>
<gene>
    <name evidence="1" type="ORF">ACFYXQ_05205</name>
</gene>
<comment type="caution">
    <text evidence="1">The sequence shown here is derived from an EMBL/GenBank/DDBJ whole genome shotgun (WGS) entry which is preliminary data.</text>
</comment>
<dbReference type="EC" id="1.-.-.-" evidence="1"/>
<protein>
    <submittedName>
        <fullName evidence="1">SDR family NAD(P)-dependent oxidoreductase</fullName>
        <ecNumber evidence="1">1.-.-.-</ecNumber>
    </submittedName>
</protein>
<dbReference type="PANTHER" id="PTHR43431:SF7">
    <property type="entry name" value="OXIDOREDUCTASE, SHORT CHAIN DEHYDROGENASE_REDUCTASE FAMILY (AFU_ORTHOLOGUE AFUA_5G14000)"/>
    <property type="match status" value="1"/>
</dbReference>
<dbReference type="Proteomes" id="UP001601992">
    <property type="component" value="Unassembled WGS sequence"/>
</dbReference>
<keyword evidence="2" id="KW-1185">Reference proteome</keyword>
<proteinExistence type="predicted"/>
<sequence>MTNTTRTAVIIGVGPGLGMSMARKFGREGYRVALISRSDARHGDYLADLSALGIEATAHTADVTDPDRLAAVLAEIAAAGDIEFAYYGPTPAQLPVPITQVDVATARTAFDWVWPAIQLVGAVLPGMVERGTGGVMISGGLSSVRPLPMLGQLALVVAALRNYALTLNAALADQGVYAGTLTIGGLVERGDIHAMVTADPSTFGGAQAHTLDPDDIAETAWEMYRKRDRAETVFDALGDRLKIS</sequence>
<dbReference type="PANTHER" id="PTHR43431">
    <property type="entry name" value="OXIDOREDUCTASE, SHORT CHAIN DEHYDROGENASE/REDUCTASE FAMILY (AFU_ORTHOLOGUE AFUA_5G14000)"/>
    <property type="match status" value="1"/>
</dbReference>
<reference evidence="1 2" key="1">
    <citation type="submission" date="2024-10" db="EMBL/GenBank/DDBJ databases">
        <title>The Natural Products Discovery Center: Release of the First 8490 Sequenced Strains for Exploring Actinobacteria Biosynthetic Diversity.</title>
        <authorList>
            <person name="Kalkreuter E."/>
            <person name="Kautsar S.A."/>
            <person name="Yang D."/>
            <person name="Bader C.D."/>
            <person name="Teijaro C.N."/>
            <person name="Fluegel L."/>
            <person name="Davis C.M."/>
            <person name="Simpson J.R."/>
            <person name="Lauterbach L."/>
            <person name="Steele A.D."/>
            <person name="Gui C."/>
            <person name="Meng S."/>
            <person name="Li G."/>
            <person name="Viehrig K."/>
            <person name="Ye F."/>
            <person name="Su P."/>
            <person name="Kiefer A.F."/>
            <person name="Nichols A."/>
            <person name="Cepeda A.J."/>
            <person name="Yan W."/>
            <person name="Fan B."/>
            <person name="Jiang Y."/>
            <person name="Adhikari A."/>
            <person name="Zheng C.-J."/>
            <person name="Schuster L."/>
            <person name="Cowan T.M."/>
            <person name="Smanski M.J."/>
            <person name="Chevrette M.G."/>
            <person name="De Carvalho L.P.S."/>
            <person name="Shen B."/>
        </authorList>
    </citation>
    <scope>NUCLEOTIDE SEQUENCE [LARGE SCALE GENOMIC DNA]</scope>
    <source>
        <strain evidence="1 2">NPDC002593</strain>
    </source>
</reference>
<dbReference type="Gene3D" id="3.40.50.720">
    <property type="entry name" value="NAD(P)-binding Rossmann-like Domain"/>
    <property type="match status" value="1"/>
</dbReference>
<dbReference type="InterPro" id="IPR002347">
    <property type="entry name" value="SDR_fam"/>
</dbReference>
<evidence type="ECO:0000313" key="2">
    <source>
        <dbReference type="Proteomes" id="UP001601992"/>
    </source>
</evidence>
<dbReference type="InterPro" id="IPR036291">
    <property type="entry name" value="NAD(P)-bd_dom_sf"/>
</dbReference>
<organism evidence="1 2">
    <name type="scientific">Nocardia jiangxiensis</name>
    <dbReference type="NCBI Taxonomy" id="282685"/>
    <lineage>
        <taxon>Bacteria</taxon>
        <taxon>Bacillati</taxon>
        <taxon>Actinomycetota</taxon>
        <taxon>Actinomycetes</taxon>
        <taxon>Mycobacteriales</taxon>
        <taxon>Nocardiaceae</taxon>
        <taxon>Nocardia</taxon>
    </lineage>
</organism>
<accession>A0ABW6RT34</accession>
<dbReference type="EMBL" id="JBIAQY010000002">
    <property type="protein sequence ID" value="MFF3567163.1"/>
    <property type="molecule type" value="Genomic_DNA"/>
</dbReference>
<keyword evidence="1" id="KW-0560">Oxidoreductase</keyword>
<evidence type="ECO:0000313" key="1">
    <source>
        <dbReference type="EMBL" id="MFF3567163.1"/>
    </source>
</evidence>
<dbReference type="SUPFAM" id="SSF51735">
    <property type="entry name" value="NAD(P)-binding Rossmann-fold domains"/>
    <property type="match status" value="1"/>
</dbReference>
<dbReference type="GO" id="GO:0016491">
    <property type="term" value="F:oxidoreductase activity"/>
    <property type="evidence" value="ECO:0007669"/>
    <property type="project" value="UniProtKB-KW"/>
</dbReference>
<dbReference type="RefSeq" id="WP_040825735.1">
    <property type="nucleotide sequence ID" value="NZ_JBIAQY010000002.1"/>
</dbReference>